<reference evidence="2" key="1">
    <citation type="submission" date="2020-06" db="EMBL/GenBank/DDBJ databases">
        <title>Draft genome of Bugula neritina, a colonial animal packing powerful symbionts and potential medicines.</title>
        <authorList>
            <person name="Rayko M."/>
        </authorList>
    </citation>
    <scope>NUCLEOTIDE SEQUENCE [LARGE SCALE GENOMIC DNA]</scope>
    <source>
        <strain evidence="2">Kwan_BN1</strain>
    </source>
</reference>
<protein>
    <submittedName>
        <fullName evidence="2">MFGE8</fullName>
    </submittedName>
</protein>
<evidence type="ECO:0000259" key="1">
    <source>
        <dbReference type="PROSITE" id="PS50022"/>
    </source>
</evidence>
<dbReference type="InterPro" id="IPR000421">
    <property type="entry name" value="FA58C"/>
</dbReference>
<name>A0A7J7JSH1_BUGNE</name>
<dbReference type="AlphaFoldDB" id="A0A7J7JSH1"/>
<dbReference type="InterPro" id="IPR008979">
    <property type="entry name" value="Galactose-bd-like_sf"/>
</dbReference>
<dbReference type="Proteomes" id="UP000593567">
    <property type="component" value="Unassembled WGS sequence"/>
</dbReference>
<dbReference type="SMART" id="SM00231">
    <property type="entry name" value="FA58C"/>
    <property type="match status" value="2"/>
</dbReference>
<evidence type="ECO:0000313" key="3">
    <source>
        <dbReference type="Proteomes" id="UP000593567"/>
    </source>
</evidence>
<comment type="caution">
    <text evidence="2">The sequence shown here is derived from an EMBL/GenBank/DDBJ whole genome shotgun (WGS) entry which is preliminary data.</text>
</comment>
<dbReference type="Gene3D" id="2.60.120.260">
    <property type="entry name" value="Galactose-binding domain-like"/>
    <property type="match status" value="3"/>
</dbReference>
<dbReference type="PROSITE" id="PS01285">
    <property type="entry name" value="FA58C_1"/>
    <property type="match status" value="1"/>
</dbReference>
<proteinExistence type="predicted"/>
<evidence type="ECO:0000313" key="2">
    <source>
        <dbReference type="EMBL" id="KAF6029300.1"/>
    </source>
</evidence>
<sequence length="598" mass="67190">MLNMLQKLLYKLHLYNCIKTCLCPGEKRLYKNSFDLIYWRKDIVSNYKEVWAIMEYSVLGILAVVFICSQESLANQGCPYNNGHLGMISGEIEDWQITASSNYPSEWDKGCGVHYARPYLENRLGWCARVKSSSEWLQVDLGVVSTVTAVLIQGRGDGQEWVTGFMLSYSSDRVLWTYITDSSGSNVVFRGNTDSYSIEHVYLPSPIEARFVKIHVHSWNKHPSMRVELIGCQENKKPLGQLPYANLKASSAHTYRGGSSCQANDGHILSQKAWCAAKNNANQWLQLDIGPPTLVTALMTIGRGDTGRKQWVTKYKVSYSNDTKSWTFYKDTLDLETMYTKIAAGESSKYASLPSEVNSDGVVEFGGNIGKNDKRLHYLAKPFVARYIRFHPVSWNKGIAMRAGVFGKQHSGECGAGFTRPNSASSCVENIAFKKETWLNKERHNKRALAVGANDAINQKLAEKAVDGNTTNDIASCAILDSYYDAEPQLTIDLGERTDVSGVVIYMWQSHEDESAAYKKDYALSLEALSVFVSSGKTGETLCERIENLDNRFITHREQKAICNRRINGRYIRIQPEGRADMFGNWYAAVICEVTAFT</sequence>
<organism evidence="2 3">
    <name type="scientific">Bugula neritina</name>
    <name type="common">Brown bryozoan</name>
    <name type="synonym">Sertularia neritina</name>
    <dbReference type="NCBI Taxonomy" id="10212"/>
    <lineage>
        <taxon>Eukaryota</taxon>
        <taxon>Metazoa</taxon>
        <taxon>Spiralia</taxon>
        <taxon>Lophotrochozoa</taxon>
        <taxon>Bryozoa</taxon>
        <taxon>Gymnolaemata</taxon>
        <taxon>Cheilostomatida</taxon>
        <taxon>Flustrina</taxon>
        <taxon>Buguloidea</taxon>
        <taxon>Bugulidae</taxon>
        <taxon>Bugula</taxon>
    </lineage>
</organism>
<feature type="domain" description="F5/8 type C" evidence="1">
    <location>
        <begin position="234"/>
        <end position="408"/>
    </location>
</feature>
<feature type="domain" description="F5/8 type C" evidence="1">
    <location>
        <begin position="78"/>
        <end position="232"/>
    </location>
</feature>
<dbReference type="EMBL" id="VXIV02001832">
    <property type="protein sequence ID" value="KAF6029300.1"/>
    <property type="molecule type" value="Genomic_DNA"/>
</dbReference>
<dbReference type="PANTHER" id="PTHR24543:SF334">
    <property type="entry name" value="F5_8 TYPE C DOMAIN-CONTAINING PROTEIN"/>
    <property type="match status" value="1"/>
</dbReference>
<dbReference type="CDD" id="cd00057">
    <property type="entry name" value="FA58C"/>
    <property type="match status" value="2"/>
</dbReference>
<dbReference type="OrthoDB" id="6262482at2759"/>
<dbReference type="Pfam" id="PF00754">
    <property type="entry name" value="F5_F8_type_C"/>
    <property type="match status" value="3"/>
</dbReference>
<dbReference type="PROSITE" id="PS50022">
    <property type="entry name" value="FA58C_3"/>
    <property type="match status" value="2"/>
</dbReference>
<dbReference type="FunFam" id="2.60.120.260:FF:000016">
    <property type="entry name" value="Contactin-associated protein-like 4 isoform 1"/>
    <property type="match status" value="1"/>
</dbReference>
<dbReference type="PANTHER" id="PTHR24543">
    <property type="entry name" value="MULTICOPPER OXIDASE-RELATED"/>
    <property type="match status" value="1"/>
</dbReference>
<keyword evidence="3" id="KW-1185">Reference proteome</keyword>
<accession>A0A7J7JSH1</accession>
<dbReference type="SUPFAM" id="SSF49785">
    <property type="entry name" value="Galactose-binding domain-like"/>
    <property type="match status" value="3"/>
</dbReference>
<gene>
    <name evidence="2" type="ORF">EB796_012395</name>
</gene>